<evidence type="ECO:0000256" key="1">
    <source>
        <dbReference type="ARBA" id="ARBA00006471"/>
    </source>
</evidence>
<dbReference type="GO" id="GO:1990904">
    <property type="term" value="C:ribonucleoprotein complex"/>
    <property type="evidence" value="ECO:0007669"/>
    <property type="project" value="UniProtKB-KW"/>
</dbReference>
<sequence>MVNDTVSDMLTRIRNANLVKNPSVSIPKTILSLKICEILEKEGLIDSYKKESLDFIRLDLKYKGTEKIACITNLRRISKPGLRVYTNHKEIPKILGGMGVVILSTSQGIMTDREARLFGIGGEILCTIW</sequence>
<keyword evidence="6" id="KW-0150">Chloroplast</keyword>
<dbReference type="EMBL" id="KM462882">
    <property type="protein sequence ID" value="AIT95216.1"/>
    <property type="molecule type" value="Genomic_DNA"/>
</dbReference>
<evidence type="ECO:0000256" key="3">
    <source>
        <dbReference type="ARBA" id="ARBA00023274"/>
    </source>
</evidence>
<dbReference type="InterPro" id="IPR000630">
    <property type="entry name" value="Ribosomal_uS8"/>
</dbReference>
<dbReference type="NCBIfam" id="NF001109">
    <property type="entry name" value="PRK00136.1"/>
    <property type="match status" value="1"/>
</dbReference>
<dbReference type="RefSeq" id="YP_009106396.1">
    <property type="nucleotide sequence ID" value="NC_025543.1"/>
</dbReference>
<evidence type="ECO:0000256" key="4">
    <source>
        <dbReference type="HAMAP-Rule" id="MF_01302"/>
    </source>
</evidence>
<protein>
    <recommendedName>
        <fullName evidence="4">Small ribosomal subunit protein uS8c</fullName>
    </recommendedName>
</protein>
<dbReference type="GO" id="GO:0009507">
    <property type="term" value="C:chloroplast"/>
    <property type="evidence" value="ECO:0007669"/>
    <property type="project" value="UniProtKB-SubCell"/>
</dbReference>
<keyword evidence="4" id="KW-0699">rRNA-binding</keyword>
<dbReference type="GO" id="GO:0019843">
    <property type="term" value="F:rRNA binding"/>
    <property type="evidence" value="ECO:0007669"/>
    <property type="project" value="UniProtKB-UniRule"/>
</dbReference>
<evidence type="ECO:0000256" key="2">
    <source>
        <dbReference type="ARBA" id="ARBA00022980"/>
    </source>
</evidence>
<dbReference type="InterPro" id="IPR035987">
    <property type="entry name" value="Ribosomal_uS8_sf"/>
</dbReference>
<dbReference type="Gene3D" id="3.30.1370.30">
    <property type="match status" value="1"/>
</dbReference>
<dbReference type="SUPFAM" id="SSF56047">
    <property type="entry name" value="Ribosomal protein S8"/>
    <property type="match status" value="1"/>
</dbReference>
<dbReference type="GeneID" id="22160685"/>
<keyword evidence="4" id="KW-0694">RNA-binding</keyword>
<dbReference type="InterPro" id="IPR047863">
    <property type="entry name" value="Ribosomal_uS8_CS"/>
</dbReference>
<dbReference type="PANTHER" id="PTHR11758">
    <property type="entry name" value="40S RIBOSOMAL PROTEIN S15A"/>
    <property type="match status" value="1"/>
</dbReference>
<comment type="similarity">
    <text evidence="1 4 5">Belongs to the universal ribosomal protein uS8 family.</text>
</comment>
<comment type="subunit">
    <text evidence="4">Part of the 30S ribosomal subunit.</text>
</comment>
<geneLocation type="chloroplast" evidence="6"/>
<keyword evidence="3 4" id="KW-0687">Ribonucleoprotein</keyword>
<dbReference type="Gene3D" id="3.30.1490.10">
    <property type="match status" value="1"/>
</dbReference>
<dbReference type="GO" id="GO:0003735">
    <property type="term" value="F:structural constituent of ribosome"/>
    <property type="evidence" value="ECO:0007669"/>
    <property type="project" value="InterPro"/>
</dbReference>
<comment type="subcellular location">
    <subcellularLocation>
        <location evidence="4">Plastid</location>
        <location evidence="4">Chloroplast</location>
    </subcellularLocation>
</comment>
<dbReference type="GO" id="GO:0006412">
    <property type="term" value="P:translation"/>
    <property type="evidence" value="ECO:0007669"/>
    <property type="project" value="UniProtKB-UniRule"/>
</dbReference>
<dbReference type="GO" id="GO:0005840">
    <property type="term" value="C:ribosome"/>
    <property type="evidence" value="ECO:0007669"/>
    <property type="project" value="UniProtKB-KW"/>
</dbReference>
<name>A0A097KPW0_9CHLO</name>
<comment type="function">
    <text evidence="4">One of the primary rRNA binding proteins, it binds directly to 16S rRNA central domain where it helps coordinate assembly of the platform of the 30S subunit.</text>
</comment>
<proteinExistence type="inferred from homology"/>
<evidence type="ECO:0000256" key="5">
    <source>
        <dbReference type="RuleBase" id="RU003660"/>
    </source>
</evidence>
<dbReference type="HAMAP" id="MF_01302_B">
    <property type="entry name" value="Ribosomal_uS8_B"/>
    <property type="match status" value="1"/>
</dbReference>
<evidence type="ECO:0000313" key="6">
    <source>
        <dbReference type="EMBL" id="AIT95216.1"/>
    </source>
</evidence>
<dbReference type="AlphaFoldDB" id="A0A097KPW0"/>
<reference evidence="6" key="1">
    <citation type="journal article" date="2014" name="BMC Evol. Biol.">
        <title>Chloroplast phylogenomic analysis resolves deep-level relationships within the green algal class Trebouxiophyceae.</title>
        <authorList>
            <person name="Lemieux C."/>
            <person name="Otis C."/>
            <person name="Turmel M."/>
        </authorList>
    </citation>
    <scope>NUCLEOTIDE SEQUENCE</scope>
</reference>
<dbReference type="PROSITE" id="PS00053">
    <property type="entry name" value="RIBOSOMAL_S8"/>
    <property type="match status" value="1"/>
</dbReference>
<organism evidence="6">
    <name type="scientific">Fusochloris perforata</name>
    <dbReference type="NCBI Taxonomy" id="106203"/>
    <lineage>
        <taxon>Eukaryota</taxon>
        <taxon>Viridiplantae</taxon>
        <taxon>Chlorophyta</taxon>
        <taxon>core chlorophytes</taxon>
        <taxon>Trebouxiophyceae</taxon>
        <taxon>Microthamniales</taxon>
        <taxon>Microthamniaceae</taxon>
        <taxon>Fusochloris</taxon>
    </lineage>
</organism>
<gene>
    <name evidence="4 6" type="primary">rps8</name>
</gene>
<dbReference type="FunFam" id="3.30.1490.10:FF:000001">
    <property type="entry name" value="30S ribosomal protein S8"/>
    <property type="match status" value="1"/>
</dbReference>
<accession>A0A097KPW0</accession>
<keyword evidence="6" id="KW-0934">Plastid</keyword>
<keyword evidence="2 4" id="KW-0689">Ribosomal protein</keyword>
<dbReference type="Pfam" id="PF00410">
    <property type="entry name" value="Ribosomal_S8"/>
    <property type="match status" value="1"/>
</dbReference>